<organism evidence="7">
    <name type="scientific">uncultured Acidobacteria bacterium Rifle_16ft_4_minimus_38548</name>
    <dbReference type="NCBI Taxonomy" id="1665088"/>
    <lineage>
        <taxon>Bacteria</taxon>
        <taxon>Pseudomonadati</taxon>
        <taxon>Acidobacteriota</taxon>
        <taxon>environmental samples</taxon>
    </lineage>
</organism>
<evidence type="ECO:0000256" key="3">
    <source>
        <dbReference type="ARBA" id="ARBA00023274"/>
    </source>
</evidence>
<evidence type="ECO:0000256" key="1">
    <source>
        <dbReference type="ARBA" id="ARBA00010528"/>
    </source>
</evidence>
<evidence type="ECO:0000256" key="5">
    <source>
        <dbReference type="HAMAP-Rule" id="MF_01328"/>
    </source>
</evidence>
<evidence type="ECO:0000256" key="2">
    <source>
        <dbReference type="ARBA" id="ARBA00022980"/>
    </source>
</evidence>
<keyword evidence="2 5" id="KW-0689">Ribosomal protein</keyword>
<dbReference type="GO" id="GO:0006412">
    <property type="term" value="P:translation"/>
    <property type="evidence" value="ECO:0007669"/>
    <property type="project" value="UniProtKB-UniRule"/>
</dbReference>
<dbReference type="InterPro" id="IPR013005">
    <property type="entry name" value="Ribosomal_uL4-like"/>
</dbReference>
<feature type="region of interest" description="Disordered" evidence="6">
    <location>
        <begin position="47"/>
        <end position="80"/>
    </location>
</feature>
<comment type="subunit">
    <text evidence="5">Part of the 50S ribosomal subunit.</text>
</comment>
<dbReference type="AlphaFoldDB" id="A0A0H4TSI0"/>
<dbReference type="InterPro" id="IPR023574">
    <property type="entry name" value="Ribosomal_uL4_dom_sf"/>
</dbReference>
<dbReference type="GO" id="GO:1990904">
    <property type="term" value="C:ribonucleoprotein complex"/>
    <property type="evidence" value="ECO:0007669"/>
    <property type="project" value="UniProtKB-KW"/>
</dbReference>
<dbReference type="GO" id="GO:0005840">
    <property type="term" value="C:ribosome"/>
    <property type="evidence" value="ECO:0007669"/>
    <property type="project" value="UniProtKB-KW"/>
</dbReference>
<comment type="function">
    <text evidence="5">One of the primary rRNA binding proteins, this protein initially binds near the 5'-end of the 23S rRNA. It is important during the early stages of 50S assembly. It makes multiple contacts with different domains of the 23S rRNA in the assembled 50S subunit and ribosome.</text>
</comment>
<dbReference type="GO" id="GO:0003735">
    <property type="term" value="F:structural constituent of ribosome"/>
    <property type="evidence" value="ECO:0007669"/>
    <property type="project" value="InterPro"/>
</dbReference>
<dbReference type="PANTHER" id="PTHR10746">
    <property type="entry name" value="50S RIBOSOMAL PROTEIN L4"/>
    <property type="match status" value="1"/>
</dbReference>
<evidence type="ECO:0000256" key="6">
    <source>
        <dbReference type="SAM" id="MobiDB-lite"/>
    </source>
</evidence>
<comment type="function">
    <text evidence="5">Forms part of the polypeptide exit tunnel.</text>
</comment>
<evidence type="ECO:0000313" key="7">
    <source>
        <dbReference type="EMBL" id="AKQ03764.1"/>
    </source>
</evidence>
<evidence type="ECO:0000256" key="4">
    <source>
        <dbReference type="ARBA" id="ARBA00035244"/>
    </source>
</evidence>
<accession>A0A0H4TSI0</accession>
<keyword evidence="3 5" id="KW-0687">Ribonucleoprotein</keyword>
<gene>
    <name evidence="5 7" type="primary">rplD</name>
</gene>
<dbReference type="Pfam" id="PF00573">
    <property type="entry name" value="Ribosomal_L4"/>
    <property type="match status" value="1"/>
</dbReference>
<protein>
    <recommendedName>
        <fullName evidence="4 5">Large ribosomal subunit protein uL4</fullName>
    </recommendedName>
</protein>
<proteinExistence type="inferred from homology"/>
<dbReference type="EMBL" id="KT007021">
    <property type="protein sequence ID" value="AKQ03764.1"/>
    <property type="molecule type" value="Genomic_DNA"/>
</dbReference>
<dbReference type="SUPFAM" id="SSF52166">
    <property type="entry name" value="Ribosomal protein L4"/>
    <property type="match status" value="1"/>
</dbReference>
<dbReference type="NCBIfam" id="TIGR03953">
    <property type="entry name" value="rplD_bact"/>
    <property type="match status" value="1"/>
</dbReference>
<dbReference type="HAMAP" id="MF_01328_B">
    <property type="entry name" value="Ribosomal_uL4_B"/>
    <property type="match status" value="1"/>
</dbReference>
<dbReference type="GO" id="GO:0019843">
    <property type="term" value="F:rRNA binding"/>
    <property type="evidence" value="ECO:0007669"/>
    <property type="project" value="UniProtKB-UniRule"/>
</dbReference>
<comment type="similarity">
    <text evidence="1 5">Belongs to the universal ribosomal protein uL4 family.</text>
</comment>
<dbReference type="Gene3D" id="3.40.1370.10">
    <property type="match status" value="1"/>
</dbReference>
<name>A0A0H4TSI0_9BACT</name>
<keyword evidence="5" id="KW-0699">rRNA-binding</keyword>
<dbReference type="InterPro" id="IPR002136">
    <property type="entry name" value="Ribosomal_uL4"/>
</dbReference>
<keyword evidence="5" id="KW-0694">RNA-binding</keyword>
<sequence>MPTVPLVDIASNSRGEKELADTVFGVKPNRHLLYEAVRQFLAGRRRGTHATKSRGLVSGGGKKPWRQKGTGRARVGSSRNPLWRGGGTAFGPKPRDYSFKLPGKVQKGALRSALSLRAGQGGVTVVKEFDLGSPSTKRLKEQLEGLGMSERVLLVEVKPTRELVLSARNLPKVEVGAAAALQTYQIMLARHIILSEEAATYLEQRLGS</sequence>
<dbReference type="PANTHER" id="PTHR10746:SF6">
    <property type="entry name" value="LARGE RIBOSOMAL SUBUNIT PROTEIN UL4M"/>
    <property type="match status" value="1"/>
</dbReference>
<reference evidence="7" key="1">
    <citation type="journal article" date="2015" name="ISME J.">
        <title>Aquifer environment selects for microbial species cohorts in sediment and groundwater.</title>
        <authorList>
            <person name="Hug L.A."/>
            <person name="Thomas B.C."/>
            <person name="Brown C.T."/>
            <person name="Frischkorn K.R."/>
            <person name="Williams K.H."/>
            <person name="Tringe S.G."/>
            <person name="Banfield J.F."/>
        </authorList>
    </citation>
    <scope>NUCLEOTIDE SEQUENCE</scope>
</reference>